<evidence type="ECO:0000256" key="1">
    <source>
        <dbReference type="ARBA" id="ARBA00004651"/>
    </source>
</evidence>
<dbReference type="Pfam" id="PF03458">
    <property type="entry name" value="Gly_transporter"/>
    <property type="match status" value="2"/>
</dbReference>
<sequence length="213" mass="23407">METLKALPNDFTFVPFLFIMDLIGTIVFAISGALAAREHKMDIFGMFIIASVTGMGGGTLRDMMIGSTPVFWMKQPIYMVMIAIGASLTFIFREKMLYLRKSLLLFDTIGLGVFTIIGIHKGLAFGLHPAIAIGLGAVTGCFGGAIRDILCNEVPAILHREIYATPCLVGGIVFVLLRSANFENNWVDILTVAVIIVIRLLAVKYHWQLPKIE</sequence>
<feature type="transmembrane region" description="Helical" evidence="7">
    <location>
        <begin position="162"/>
        <end position="180"/>
    </location>
</feature>
<feature type="domain" description="Glycine transporter" evidence="8">
    <location>
        <begin position="19"/>
        <end position="93"/>
    </location>
</feature>
<evidence type="ECO:0000313" key="12">
    <source>
        <dbReference type="Proteomes" id="UP001208692"/>
    </source>
</evidence>
<evidence type="ECO:0000256" key="3">
    <source>
        <dbReference type="ARBA" id="ARBA00022475"/>
    </source>
</evidence>
<feature type="transmembrane region" description="Helical" evidence="7">
    <location>
        <begin position="72"/>
        <end position="92"/>
    </location>
</feature>
<evidence type="ECO:0000259" key="8">
    <source>
        <dbReference type="Pfam" id="PF03458"/>
    </source>
</evidence>
<keyword evidence="4 7" id="KW-0812">Transmembrane</keyword>
<evidence type="ECO:0000313" key="11">
    <source>
        <dbReference type="Proteomes" id="UP001207736"/>
    </source>
</evidence>
<keyword evidence="12" id="KW-1185">Reference proteome</keyword>
<evidence type="ECO:0000313" key="9">
    <source>
        <dbReference type="EMBL" id="GJM50994.1"/>
    </source>
</evidence>
<comment type="caution">
    <text evidence="9">The sequence shown here is derived from an EMBL/GenBank/DDBJ whole genome shotgun (WGS) entry which is preliminary data.</text>
</comment>
<evidence type="ECO:0000256" key="6">
    <source>
        <dbReference type="ARBA" id="ARBA00023136"/>
    </source>
</evidence>
<dbReference type="InterPro" id="IPR005115">
    <property type="entry name" value="Gly_transporter"/>
</dbReference>
<evidence type="ECO:0000256" key="7">
    <source>
        <dbReference type="SAM" id="Phobius"/>
    </source>
</evidence>
<proteinExistence type="inferred from homology"/>
<dbReference type="EMBL" id="BQKA01000036">
    <property type="protein sequence ID" value="GJM50994.1"/>
    <property type="molecule type" value="Genomic_DNA"/>
</dbReference>
<feature type="domain" description="Glycine transporter" evidence="8">
    <location>
        <begin position="105"/>
        <end position="178"/>
    </location>
</feature>
<keyword evidence="3" id="KW-1003">Cell membrane</keyword>
<feature type="transmembrane region" description="Helical" evidence="7">
    <location>
        <begin position="43"/>
        <end position="60"/>
    </location>
</feature>
<keyword evidence="5 7" id="KW-1133">Transmembrane helix</keyword>
<dbReference type="AlphaFoldDB" id="A0AAV5AWR6"/>
<evidence type="ECO:0000256" key="5">
    <source>
        <dbReference type="ARBA" id="ARBA00022989"/>
    </source>
</evidence>
<comment type="subcellular location">
    <subcellularLocation>
        <location evidence="1">Cell membrane</location>
        <topology evidence="1">Multi-pass membrane protein</topology>
    </subcellularLocation>
</comment>
<dbReference type="Proteomes" id="UP001207736">
    <property type="component" value="Unassembled WGS sequence"/>
</dbReference>
<feature type="transmembrane region" description="Helical" evidence="7">
    <location>
        <begin position="130"/>
        <end position="150"/>
    </location>
</feature>
<dbReference type="RefSeq" id="WP_264846427.1">
    <property type="nucleotide sequence ID" value="NZ_BPMA01000021.1"/>
</dbReference>
<protein>
    <submittedName>
        <fullName evidence="9">Membrane protein</fullName>
    </submittedName>
</protein>
<feature type="transmembrane region" description="Helical" evidence="7">
    <location>
        <begin position="186"/>
        <end position="207"/>
    </location>
</feature>
<evidence type="ECO:0000256" key="4">
    <source>
        <dbReference type="ARBA" id="ARBA00022692"/>
    </source>
</evidence>
<evidence type="ECO:0000256" key="2">
    <source>
        <dbReference type="ARBA" id="ARBA00008193"/>
    </source>
</evidence>
<comment type="similarity">
    <text evidence="2">Belongs to the UPF0126 family.</text>
</comment>
<dbReference type="EMBL" id="BQKB01000009">
    <property type="protein sequence ID" value="GJM52179.1"/>
    <property type="molecule type" value="Genomic_DNA"/>
</dbReference>
<dbReference type="Proteomes" id="UP001208692">
    <property type="component" value="Unassembled WGS sequence"/>
</dbReference>
<dbReference type="PANTHER" id="PTHR30506:SF3">
    <property type="entry name" value="UPF0126 INNER MEMBRANE PROTEIN YADS-RELATED"/>
    <property type="match status" value="1"/>
</dbReference>
<dbReference type="GO" id="GO:0005886">
    <property type="term" value="C:plasma membrane"/>
    <property type="evidence" value="ECO:0007669"/>
    <property type="project" value="UniProtKB-SubCell"/>
</dbReference>
<keyword evidence="6 7" id="KW-0472">Membrane</keyword>
<feature type="transmembrane region" description="Helical" evidence="7">
    <location>
        <begin position="12"/>
        <end position="36"/>
    </location>
</feature>
<gene>
    <name evidence="9" type="ORF">RCZ15_19670</name>
    <name evidence="10" type="ORF">RCZ16_04970</name>
</gene>
<name>A0AAV5AWR6_9FLAO</name>
<feature type="transmembrane region" description="Helical" evidence="7">
    <location>
        <begin position="104"/>
        <end position="124"/>
    </location>
</feature>
<organism evidence="9 11">
    <name type="scientific">Capnocytophaga catalasegens</name>
    <dbReference type="NCBI Taxonomy" id="1004260"/>
    <lineage>
        <taxon>Bacteria</taxon>
        <taxon>Pseudomonadati</taxon>
        <taxon>Bacteroidota</taxon>
        <taxon>Flavobacteriia</taxon>
        <taxon>Flavobacteriales</taxon>
        <taxon>Flavobacteriaceae</taxon>
        <taxon>Capnocytophaga</taxon>
    </lineage>
</organism>
<dbReference type="PANTHER" id="PTHR30506">
    <property type="entry name" value="INNER MEMBRANE PROTEIN"/>
    <property type="match status" value="1"/>
</dbReference>
<evidence type="ECO:0000313" key="10">
    <source>
        <dbReference type="EMBL" id="GJM52179.1"/>
    </source>
</evidence>
<reference evidence="9 12" key="1">
    <citation type="submission" date="2021-11" db="EMBL/GenBank/DDBJ databases">
        <title>Draft genome sequence of Capnocytophaga sp. strain KC07075 isolated from cat oral cavity.</title>
        <authorList>
            <person name="Suzuki M."/>
            <person name="Imaoka K."/>
            <person name="Kimura M."/>
            <person name="Morikawa S."/>
            <person name="Maeda K."/>
        </authorList>
    </citation>
    <scope>NUCLEOTIDE SEQUENCE</scope>
    <source>
        <strain evidence="9">KC07075</strain>
        <strain evidence="10 12">KC07079</strain>
    </source>
</reference>
<accession>A0AAV5AWR6</accession>